<dbReference type="CDD" id="cd07043">
    <property type="entry name" value="STAS_anti-anti-sigma_factors"/>
    <property type="match status" value="1"/>
</dbReference>
<proteinExistence type="predicted"/>
<name>A0A4R8H0E9_9FIRM</name>
<dbReference type="PANTHER" id="PTHR35849">
    <property type="entry name" value="BLR2341 PROTEIN"/>
    <property type="match status" value="1"/>
</dbReference>
<evidence type="ECO:0000259" key="1">
    <source>
        <dbReference type="PROSITE" id="PS50801"/>
    </source>
</evidence>
<keyword evidence="3" id="KW-1185">Reference proteome</keyword>
<dbReference type="InterPro" id="IPR036513">
    <property type="entry name" value="STAS_dom_sf"/>
</dbReference>
<dbReference type="Proteomes" id="UP000295832">
    <property type="component" value="Unassembled WGS sequence"/>
</dbReference>
<dbReference type="STRING" id="926561.GCA_000379025_00011"/>
<dbReference type="Gene3D" id="3.30.750.24">
    <property type="entry name" value="STAS domain"/>
    <property type="match status" value="1"/>
</dbReference>
<dbReference type="InterPro" id="IPR002645">
    <property type="entry name" value="STAS_dom"/>
</dbReference>
<feature type="domain" description="STAS" evidence="1">
    <location>
        <begin position="5"/>
        <end position="96"/>
    </location>
</feature>
<dbReference type="AlphaFoldDB" id="A0A4R8H0E9"/>
<reference evidence="2 3" key="1">
    <citation type="submission" date="2019-03" db="EMBL/GenBank/DDBJ databases">
        <title>Subsurface microbial communities from deep shales in Ohio and West Virginia, USA.</title>
        <authorList>
            <person name="Wrighton K."/>
        </authorList>
    </citation>
    <scope>NUCLEOTIDE SEQUENCE [LARGE SCALE GENOMIC DNA]</scope>
    <source>
        <strain evidence="2 3">MSL 6dP</strain>
    </source>
</reference>
<dbReference type="InterPro" id="IPR052746">
    <property type="entry name" value="MlaB_ABC_Transporter"/>
</dbReference>
<dbReference type="PROSITE" id="PS50801">
    <property type="entry name" value="STAS"/>
    <property type="match status" value="1"/>
</dbReference>
<dbReference type="PANTHER" id="PTHR35849:SF2">
    <property type="entry name" value="BLR2341 PROTEIN"/>
    <property type="match status" value="1"/>
</dbReference>
<organism evidence="2 3">
    <name type="scientific">Orenia marismortui</name>
    <dbReference type="NCBI Taxonomy" id="46469"/>
    <lineage>
        <taxon>Bacteria</taxon>
        <taxon>Bacillati</taxon>
        <taxon>Bacillota</taxon>
        <taxon>Clostridia</taxon>
        <taxon>Halanaerobiales</taxon>
        <taxon>Halobacteroidaceae</taxon>
        <taxon>Orenia</taxon>
    </lineage>
</organism>
<comment type="caution">
    <text evidence="2">The sequence shown here is derived from an EMBL/GenBank/DDBJ whole genome shotgun (WGS) entry which is preliminary data.</text>
</comment>
<dbReference type="EMBL" id="SOEG01000035">
    <property type="protein sequence ID" value="TDX47827.1"/>
    <property type="molecule type" value="Genomic_DNA"/>
</dbReference>
<dbReference type="Pfam" id="PF01740">
    <property type="entry name" value="STAS"/>
    <property type="match status" value="1"/>
</dbReference>
<gene>
    <name evidence="2" type="ORF">C7959_13516</name>
</gene>
<sequence>MVKELTLELPEELTIFTIYPFKEEVISKLEEKKNLIFDCYQVERLDAAGIQLLLSLEKTFLKEKISLKLDNISKEIEETFKLLGVNEILDYEMREE</sequence>
<dbReference type="SUPFAM" id="SSF52091">
    <property type="entry name" value="SpoIIaa-like"/>
    <property type="match status" value="1"/>
</dbReference>
<accession>A0A4R8H0E9</accession>
<evidence type="ECO:0000313" key="3">
    <source>
        <dbReference type="Proteomes" id="UP000295832"/>
    </source>
</evidence>
<protein>
    <submittedName>
        <fullName evidence="2">Anti-anti-sigma factor</fullName>
    </submittedName>
</protein>
<dbReference type="RefSeq" id="WP_134118498.1">
    <property type="nucleotide sequence ID" value="NZ_SOEG01000035.1"/>
</dbReference>
<evidence type="ECO:0000313" key="2">
    <source>
        <dbReference type="EMBL" id="TDX47827.1"/>
    </source>
</evidence>